<comment type="caution">
    <text evidence="2">The sequence shown here is derived from an EMBL/GenBank/DDBJ whole genome shotgun (WGS) entry which is preliminary data.</text>
</comment>
<evidence type="ECO:0000313" key="3">
    <source>
        <dbReference type="Proteomes" id="UP000314294"/>
    </source>
</evidence>
<evidence type="ECO:0000256" key="1">
    <source>
        <dbReference type="SAM" id="MobiDB-lite"/>
    </source>
</evidence>
<proteinExistence type="predicted"/>
<keyword evidence="3" id="KW-1185">Reference proteome</keyword>
<reference evidence="2 3" key="1">
    <citation type="submission" date="2019-03" db="EMBL/GenBank/DDBJ databases">
        <title>First draft genome of Liparis tanakae, snailfish: a comprehensive survey of snailfish specific genes.</title>
        <authorList>
            <person name="Kim W."/>
            <person name="Song I."/>
            <person name="Jeong J.-H."/>
            <person name="Kim D."/>
            <person name="Kim S."/>
            <person name="Ryu S."/>
            <person name="Song J.Y."/>
            <person name="Lee S.K."/>
        </authorList>
    </citation>
    <scope>NUCLEOTIDE SEQUENCE [LARGE SCALE GENOMIC DNA]</scope>
    <source>
        <tissue evidence="2">Muscle</tissue>
    </source>
</reference>
<dbReference type="EMBL" id="SRLO01000184">
    <property type="protein sequence ID" value="TNN68804.1"/>
    <property type="molecule type" value="Genomic_DNA"/>
</dbReference>
<feature type="region of interest" description="Disordered" evidence="1">
    <location>
        <begin position="440"/>
        <end position="461"/>
    </location>
</feature>
<protein>
    <submittedName>
        <fullName evidence="2">Uncharacterized protein</fullName>
    </submittedName>
</protein>
<sequence>MLAIPRSSSSSPEKLMSTRILLRLSFIVSRTRPSVMERSSLEQLLRKNSTGQSDGPVGLAGAAVNSSLGELNRGQSLKGVLLKLKRRDGGAARRADGAEVQDALAPFAHGGHLPGLGGHVRRRLAGRGGGQVAAALDGRLEGEVPLGAELLLLLPVRLAVARLLEGGRVGDDAGVHEGAVGVEEDGLLVHGVDQALFASRAAALPRGRGEGSLAFNGDAFRLLLQPHHEAFVLLQMHHHGRGFAYRHLSGRTGGKQMQSADGALTFGAMRTLLTPRDVFCLAGCEPEAGRWASEDGRKTEEVRGSWMGTSERFHIQGAVRRFFLHWLSERRDVDLLRGGLTKRAIVPAAVPTQEDELVRPVDATLFALGGEGPDDAVQVCRRGDDNHLRVGHGRVIHDADAIGETLAAERLRRFFEARRVSPASGFGRRRLILLEGQLSSSEDQGSPWAPSHGHQIIENAP</sequence>
<dbReference type="AlphaFoldDB" id="A0A4Z2HUW0"/>
<organism evidence="2 3">
    <name type="scientific">Liparis tanakae</name>
    <name type="common">Tanaka's snailfish</name>
    <dbReference type="NCBI Taxonomy" id="230148"/>
    <lineage>
        <taxon>Eukaryota</taxon>
        <taxon>Metazoa</taxon>
        <taxon>Chordata</taxon>
        <taxon>Craniata</taxon>
        <taxon>Vertebrata</taxon>
        <taxon>Euteleostomi</taxon>
        <taxon>Actinopterygii</taxon>
        <taxon>Neopterygii</taxon>
        <taxon>Teleostei</taxon>
        <taxon>Neoteleostei</taxon>
        <taxon>Acanthomorphata</taxon>
        <taxon>Eupercaria</taxon>
        <taxon>Perciformes</taxon>
        <taxon>Cottioidei</taxon>
        <taxon>Cottales</taxon>
        <taxon>Liparidae</taxon>
        <taxon>Liparis</taxon>
    </lineage>
</organism>
<name>A0A4Z2HUW0_9TELE</name>
<evidence type="ECO:0000313" key="2">
    <source>
        <dbReference type="EMBL" id="TNN68804.1"/>
    </source>
</evidence>
<dbReference type="Proteomes" id="UP000314294">
    <property type="component" value="Unassembled WGS sequence"/>
</dbReference>
<accession>A0A4Z2HUW0</accession>
<gene>
    <name evidence="2" type="ORF">EYF80_020992</name>
</gene>